<dbReference type="InterPro" id="IPR058240">
    <property type="entry name" value="rSAM_sf"/>
</dbReference>
<dbReference type="OrthoDB" id="9782387at2"/>
<evidence type="ECO:0000256" key="5">
    <source>
        <dbReference type="ARBA" id="ARBA00023014"/>
    </source>
</evidence>
<dbReference type="NCBIfam" id="TIGR04085">
    <property type="entry name" value="rSAM_more_4Fe4S"/>
    <property type="match status" value="1"/>
</dbReference>
<feature type="domain" description="4Fe4S-binding SPASM" evidence="6">
    <location>
        <begin position="377"/>
        <end position="442"/>
    </location>
</feature>
<dbReference type="PANTHER" id="PTHR11228">
    <property type="entry name" value="RADICAL SAM DOMAIN PROTEIN"/>
    <property type="match status" value="1"/>
</dbReference>
<name>A0A379EF17_9BACT</name>
<dbReference type="SUPFAM" id="SSF102114">
    <property type="entry name" value="Radical SAM enzymes"/>
    <property type="match status" value="1"/>
</dbReference>
<evidence type="ECO:0000313" key="8">
    <source>
        <dbReference type="Proteomes" id="UP000254072"/>
    </source>
</evidence>
<evidence type="ECO:0000256" key="3">
    <source>
        <dbReference type="ARBA" id="ARBA00022723"/>
    </source>
</evidence>
<keyword evidence="3" id="KW-0479">Metal-binding</keyword>
<dbReference type="GeneID" id="91083309"/>
<dbReference type="InterPro" id="IPR050377">
    <property type="entry name" value="Radical_SAM_PqqE_MftC-like"/>
</dbReference>
<dbReference type="Proteomes" id="UP000254072">
    <property type="component" value="Unassembled WGS sequence"/>
</dbReference>
<accession>A0A379EF17</accession>
<dbReference type="SFLD" id="SFLDG01067">
    <property type="entry name" value="SPASM/twitch_domain_containing"/>
    <property type="match status" value="1"/>
</dbReference>
<dbReference type="PANTHER" id="PTHR11228:SF7">
    <property type="entry name" value="PQQA PEPTIDE CYCLASE"/>
    <property type="match status" value="1"/>
</dbReference>
<evidence type="ECO:0000313" key="7">
    <source>
        <dbReference type="EMBL" id="SUB97381.1"/>
    </source>
</evidence>
<dbReference type="SFLD" id="SFLDS00029">
    <property type="entry name" value="Radical_SAM"/>
    <property type="match status" value="1"/>
</dbReference>
<evidence type="ECO:0000256" key="2">
    <source>
        <dbReference type="ARBA" id="ARBA00022691"/>
    </source>
</evidence>
<gene>
    <name evidence="7" type="ORF">NCTC11157_02165</name>
</gene>
<evidence type="ECO:0000256" key="1">
    <source>
        <dbReference type="ARBA" id="ARBA00001966"/>
    </source>
</evidence>
<evidence type="ECO:0000259" key="6">
    <source>
        <dbReference type="Pfam" id="PF13186"/>
    </source>
</evidence>
<sequence>MYIVFNPKYALRSDEKRVVIFDSTDGDGWMSYIHPIHAIVLATISYTNNVAETESWFYENMGISKQIITSFVHSLLDNQEITYVKFGDMNISFPPNTLISSTEVNKRKFDDIIHISLNMNDVDLKTKRLYTSPDKIVIMLNNKCAVKCNYCYADTYTTSSDLNFDDFCNLITECKTIGVRKIELIGGDVFVKPNWEEYISFLLNSGYPVDFLSTKKPLKESDVNKLINLQYRGDLQISLDTVDETIHKSLLYAPNDYLKQLQQTFDILSSFRELPFKVRISTVLCSNNASFDSIFQLFSFLNQYSIISRWDICYALLPFKKGNIELCTSRQESLVRQYIRKIQLSYNPFFEIVLNAKGVDSKSTELLCKNQDANYRCSANVSSCFILPDGKVTLCERLYWNKNFIIGDLKQDSLAKIWRSPRAIYLSELEKHIDEKSPCFSCIGKTDCYGKNKRCLVNVFLRYGNNITFPDPSCINSI</sequence>
<comment type="cofactor">
    <cofactor evidence="1">
        <name>[4Fe-4S] cluster</name>
        <dbReference type="ChEBI" id="CHEBI:49883"/>
    </cofactor>
</comment>
<dbReference type="InterPro" id="IPR013785">
    <property type="entry name" value="Aldolase_TIM"/>
</dbReference>
<dbReference type="GO" id="GO:0051536">
    <property type="term" value="F:iron-sulfur cluster binding"/>
    <property type="evidence" value="ECO:0007669"/>
    <property type="project" value="UniProtKB-KW"/>
</dbReference>
<keyword evidence="4" id="KW-0408">Iron</keyword>
<dbReference type="Gene3D" id="3.20.20.70">
    <property type="entry name" value="Aldolase class I"/>
    <property type="match status" value="1"/>
</dbReference>
<dbReference type="CDD" id="cd21109">
    <property type="entry name" value="SPASM"/>
    <property type="match status" value="1"/>
</dbReference>
<dbReference type="GO" id="GO:0003824">
    <property type="term" value="F:catalytic activity"/>
    <property type="evidence" value="ECO:0007669"/>
    <property type="project" value="InterPro"/>
</dbReference>
<protein>
    <submittedName>
        <fullName evidence="7">Pyrroloquinoline quinone biosynthesis protein PqqE</fullName>
    </submittedName>
</protein>
<evidence type="ECO:0000256" key="4">
    <source>
        <dbReference type="ARBA" id="ARBA00023004"/>
    </source>
</evidence>
<dbReference type="GO" id="GO:0046872">
    <property type="term" value="F:metal ion binding"/>
    <property type="evidence" value="ECO:0007669"/>
    <property type="project" value="UniProtKB-KW"/>
</dbReference>
<reference evidence="7 8" key="1">
    <citation type="submission" date="2018-06" db="EMBL/GenBank/DDBJ databases">
        <authorList>
            <consortium name="Pathogen Informatics"/>
            <person name="Doyle S."/>
        </authorList>
    </citation>
    <scope>NUCLEOTIDE SEQUENCE [LARGE SCALE GENOMIC DNA]</scope>
    <source>
        <strain evidence="7 8">NCTC11157</strain>
    </source>
</reference>
<keyword evidence="2" id="KW-0949">S-adenosyl-L-methionine</keyword>
<dbReference type="AlphaFoldDB" id="A0A379EF17"/>
<proteinExistence type="predicted"/>
<dbReference type="GeneID" id="78530473"/>
<dbReference type="Pfam" id="PF13186">
    <property type="entry name" value="SPASM"/>
    <property type="match status" value="1"/>
</dbReference>
<keyword evidence="5" id="KW-0411">Iron-sulfur</keyword>
<dbReference type="EMBL" id="UGTL01000002">
    <property type="protein sequence ID" value="SUB97381.1"/>
    <property type="molecule type" value="Genomic_DNA"/>
</dbReference>
<organism evidence="7 8">
    <name type="scientific">Prevotella disiens</name>
    <dbReference type="NCBI Taxonomy" id="28130"/>
    <lineage>
        <taxon>Bacteria</taxon>
        <taxon>Pseudomonadati</taxon>
        <taxon>Bacteroidota</taxon>
        <taxon>Bacteroidia</taxon>
        <taxon>Bacteroidales</taxon>
        <taxon>Prevotellaceae</taxon>
        <taxon>Prevotella</taxon>
    </lineage>
</organism>
<dbReference type="RefSeq" id="WP_004336029.1">
    <property type="nucleotide sequence ID" value="NZ_UGTL01000002.1"/>
</dbReference>
<dbReference type="InterPro" id="IPR007197">
    <property type="entry name" value="rSAM"/>
</dbReference>
<dbReference type="InterPro" id="IPR023885">
    <property type="entry name" value="4Fe4S-binding_SPASM_dom"/>
</dbReference>